<organism evidence="1 2">
    <name type="scientific">Xylaria curta</name>
    <dbReference type="NCBI Taxonomy" id="42375"/>
    <lineage>
        <taxon>Eukaryota</taxon>
        <taxon>Fungi</taxon>
        <taxon>Dikarya</taxon>
        <taxon>Ascomycota</taxon>
        <taxon>Pezizomycotina</taxon>
        <taxon>Sordariomycetes</taxon>
        <taxon>Xylariomycetidae</taxon>
        <taxon>Xylariales</taxon>
        <taxon>Xylariaceae</taxon>
        <taxon>Xylaria</taxon>
    </lineage>
</organism>
<protein>
    <submittedName>
        <fullName evidence="1">Uncharacterized protein</fullName>
    </submittedName>
</protein>
<reference evidence="1" key="1">
    <citation type="submission" date="2022-10" db="EMBL/GenBank/DDBJ databases">
        <title>Genome Sequence of Xylaria curta.</title>
        <authorList>
            <person name="Buettner E."/>
        </authorList>
    </citation>
    <scope>NUCLEOTIDE SEQUENCE</scope>
    <source>
        <strain evidence="1">Babe10</strain>
    </source>
</reference>
<comment type="caution">
    <text evidence="1">The sequence shown here is derived from an EMBL/GenBank/DDBJ whole genome shotgun (WGS) entry which is preliminary data.</text>
</comment>
<evidence type="ECO:0000313" key="1">
    <source>
        <dbReference type="EMBL" id="KAJ2984720.1"/>
    </source>
</evidence>
<keyword evidence="2" id="KW-1185">Reference proteome</keyword>
<evidence type="ECO:0000313" key="2">
    <source>
        <dbReference type="Proteomes" id="UP001143856"/>
    </source>
</evidence>
<gene>
    <name evidence="1" type="ORF">NUW58_g5914</name>
</gene>
<accession>A0ACC1NZV5</accession>
<dbReference type="Proteomes" id="UP001143856">
    <property type="component" value="Unassembled WGS sequence"/>
</dbReference>
<dbReference type="EMBL" id="JAPDGR010001237">
    <property type="protein sequence ID" value="KAJ2984720.1"/>
    <property type="molecule type" value="Genomic_DNA"/>
</dbReference>
<name>A0ACC1NZV5_9PEZI</name>
<proteinExistence type="predicted"/>
<sequence>MQTLWSRAAQAQSSCRCRICLHSVNALTRRTATIAPKRKVTVADLFTACYTTILGTATIIDARRKNERRQELDAELSRAKASLKQALSESPASSLDGKENGVLDEGISAPNHLQAYISRRAERERRHGLEARPNTPLNEGFAEDLPGSDWEESGIPNRKRYIINHLPVWNIPSWTGNEPDRSLLEELHSLYNITYPPFARQSWIQLDWSEIEASVIAEQEDFDFILREPRTSHHMTLTAKTVQNLVDKLLRQTGLYRAYAKYPNFGERRILKELEYLRRGPDFPSYQFASADSNYTMHTRGRLDESIRRVFKESKTSREAVAKICYNLLAAGVPPTIYTYNILIIWFNRIQRPDLAQVVVDSYLDQTVWPATDQTMLCLLNHYRGLSQREHMSEVAKKLKGREDGLHLAALYGGQSNVEHLTRYQKCALERAMLFPKGQRTNATFDHLIRGWLSHEELGTACKTFVSCLRHGSSIPLYTLHELFRSCLAAADSSCARKLVMGITQNFENFQQYLIEIIGSNTVAEIGELLRSLEQIINICWFPYSEAFGRGQTHHTHAIAATSLETIISRLGVLLETDGLTHTSSLASGSLDTDRSLLSRLKLAVASLNSSKLSRRTPTTSERAYARIAMLVSIDRRCHDLEERTQNLDAALKTVIIKLRTGYNVDPTSILLADGLVDGALDKQLCMRYAFSRLDVRDESLTIEDVASQIFRQIPNEHLVRQFETHEHWKRLGIPTLVAFFGVDSLPRPVYENDPRDAGPLYRQVRELLRPVRDSIRALVFSYLSTQEQKKAMFIHGGYYRIPLPALIKSLHLDLDGRLHRVLRDPYQIEDIQPGLESEELDSHNPSILSETEDSTRRASWVLENDPIQSWRKAGEQVGDTTLSLRDQESLKQVEDKMLRMRHSESSRLQTTASF</sequence>